<proteinExistence type="predicted"/>
<dbReference type="Proteomes" id="UP000663836">
    <property type="component" value="Unassembled WGS sequence"/>
</dbReference>
<protein>
    <submittedName>
        <fullName evidence="2">Uncharacterized protein</fullName>
    </submittedName>
</protein>
<feature type="compositionally biased region" description="Low complexity" evidence="1">
    <location>
        <begin position="34"/>
        <end position="53"/>
    </location>
</feature>
<name>A0A820J2E6_9BILA</name>
<evidence type="ECO:0000256" key="1">
    <source>
        <dbReference type="SAM" id="MobiDB-lite"/>
    </source>
</evidence>
<feature type="region of interest" description="Disordered" evidence="1">
    <location>
        <begin position="32"/>
        <end position="53"/>
    </location>
</feature>
<comment type="caution">
    <text evidence="2">The sequence shown here is derived from an EMBL/GenBank/DDBJ whole genome shotgun (WGS) entry which is preliminary data.</text>
</comment>
<accession>A0A820J2E6</accession>
<evidence type="ECO:0000313" key="3">
    <source>
        <dbReference type="Proteomes" id="UP000663836"/>
    </source>
</evidence>
<dbReference type="AlphaFoldDB" id="A0A820J2E6"/>
<evidence type="ECO:0000313" key="2">
    <source>
        <dbReference type="EMBL" id="CAF4318363.1"/>
    </source>
</evidence>
<sequence length="53" mass="5593">GAASGNIFCSPESDPITDPDYWNFNIWDPGVSSTLTTTTTPPTTGTITTRVST</sequence>
<feature type="non-terminal residue" evidence="2">
    <location>
        <position position="1"/>
    </location>
</feature>
<reference evidence="2" key="1">
    <citation type="submission" date="2021-02" db="EMBL/GenBank/DDBJ databases">
        <authorList>
            <person name="Nowell W R."/>
        </authorList>
    </citation>
    <scope>NUCLEOTIDE SEQUENCE</scope>
</reference>
<dbReference type="EMBL" id="CAJOBD010040840">
    <property type="protein sequence ID" value="CAF4318363.1"/>
    <property type="molecule type" value="Genomic_DNA"/>
</dbReference>
<gene>
    <name evidence="2" type="ORF">JBS370_LOCUS40937</name>
</gene>
<organism evidence="2 3">
    <name type="scientific">Rotaria sordida</name>
    <dbReference type="NCBI Taxonomy" id="392033"/>
    <lineage>
        <taxon>Eukaryota</taxon>
        <taxon>Metazoa</taxon>
        <taxon>Spiralia</taxon>
        <taxon>Gnathifera</taxon>
        <taxon>Rotifera</taxon>
        <taxon>Eurotatoria</taxon>
        <taxon>Bdelloidea</taxon>
        <taxon>Philodinida</taxon>
        <taxon>Philodinidae</taxon>
        <taxon>Rotaria</taxon>
    </lineage>
</organism>